<gene>
    <name evidence="1" type="ORF">MAR_010899</name>
</gene>
<protein>
    <submittedName>
        <fullName evidence="1">Uncharacterized protein</fullName>
    </submittedName>
</protein>
<reference evidence="1" key="1">
    <citation type="submission" date="2022-11" db="EMBL/GenBank/DDBJ databases">
        <title>Centuries of genome instability and evolution in soft-shell clam transmissible cancer (bioRxiv).</title>
        <authorList>
            <person name="Hart S.F.M."/>
            <person name="Yonemitsu M.A."/>
            <person name="Giersch R.M."/>
            <person name="Beal B.F."/>
            <person name="Arriagada G."/>
            <person name="Davis B.W."/>
            <person name="Ostrander E.A."/>
            <person name="Goff S.P."/>
            <person name="Metzger M.J."/>
        </authorList>
    </citation>
    <scope>NUCLEOTIDE SEQUENCE</scope>
    <source>
        <strain evidence="1">MELC-2E11</strain>
        <tissue evidence="1">Siphon/mantle</tissue>
    </source>
</reference>
<dbReference type="EMBL" id="CP111025">
    <property type="protein sequence ID" value="WAR25195.1"/>
    <property type="molecule type" value="Genomic_DNA"/>
</dbReference>
<sequence>MSSATNPTSVITTISNGMCFTSHGGIYNNNDVTFYQLRDDKNGQTAWIDSFYLSIEPMDHCNASAVLKGLNYHVPDGPPADCVAYGRTYTHGEQATVDGAACTCDDGVLTCSLSGQHCFSDGLVFQHGTSFDITGHGTCTCSHGTLNCGGLPVGK</sequence>
<accession>A0ABY7FSI7</accession>
<dbReference type="Proteomes" id="UP001164746">
    <property type="component" value="Chromosome 14"/>
</dbReference>
<name>A0ABY7FSI7_MYAAR</name>
<proteinExistence type="predicted"/>
<evidence type="ECO:0000313" key="2">
    <source>
        <dbReference type="Proteomes" id="UP001164746"/>
    </source>
</evidence>
<organism evidence="1 2">
    <name type="scientific">Mya arenaria</name>
    <name type="common">Soft-shell clam</name>
    <dbReference type="NCBI Taxonomy" id="6604"/>
    <lineage>
        <taxon>Eukaryota</taxon>
        <taxon>Metazoa</taxon>
        <taxon>Spiralia</taxon>
        <taxon>Lophotrochozoa</taxon>
        <taxon>Mollusca</taxon>
        <taxon>Bivalvia</taxon>
        <taxon>Autobranchia</taxon>
        <taxon>Heteroconchia</taxon>
        <taxon>Euheterodonta</taxon>
        <taxon>Imparidentia</taxon>
        <taxon>Neoheterodontei</taxon>
        <taxon>Myida</taxon>
        <taxon>Myoidea</taxon>
        <taxon>Myidae</taxon>
        <taxon>Mya</taxon>
    </lineage>
</organism>
<keyword evidence="2" id="KW-1185">Reference proteome</keyword>
<evidence type="ECO:0000313" key="1">
    <source>
        <dbReference type="EMBL" id="WAR25195.1"/>
    </source>
</evidence>